<dbReference type="CDD" id="cd06462">
    <property type="entry name" value="Peptidase_S24_S26"/>
    <property type="match status" value="1"/>
</dbReference>
<dbReference type="SMART" id="SM00560">
    <property type="entry name" value="LamGL"/>
    <property type="match status" value="1"/>
</dbReference>
<dbReference type="CDD" id="cd00110">
    <property type="entry name" value="LamG"/>
    <property type="match status" value="1"/>
</dbReference>
<evidence type="ECO:0000313" key="6">
    <source>
        <dbReference type="EMBL" id="PVZ94289.1"/>
    </source>
</evidence>
<sequence>MITNNMDDAAPRRPRRLPAPVAATISSLARGILLAAASMLLWAAIPATWGWAPTTVMSDSMAPNVRTGDVIVSMPLAGTDLKVGQILLVKDPDHEGRLRLHRFASTDDKGMLVLKGDANPEPDSSHVDPADVVGAGVLRIPYVGLPVVWLRDAQPLPLVAAAAVGALLFLMVKMDPTTPALFRLRSRAAVASRRPRTAPNRRPFVLVGTVGAVVGVILAGIGLTTLTSAPASAAFSAASPNPSSALSAAAAYDCLTPAAPDSPYFYYRYAETTGTSVTDTSGNARTGTLRGTTTRVAGSCVAGATPALTLDGSTGYVSTPNSVAGTNTFTIEAWFKTTTASGGRIIGFGNAQTGTSSNADRHLYMTNAGKISFGVQPTGTRTAITSPISYNDGAWHLATATLSSAGMILYIDGTQVATNSSVTAARSLTGYWRVGGDTLSGWPSAPTSNFFAGTVDGTAAYTTALTAAKVAAHYAAGR</sequence>
<dbReference type="GO" id="GO:0009003">
    <property type="term" value="F:signal peptidase activity"/>
    <property type="evidence" value="ECO:0007669"/>
    <property type="project" value="UniProtKB-EC"/>
</dbReference>
<accession>A0A2V1HTA9</accession>
<keyword evidence="7" id="KW-1185">Reference proteome</keyword>
<dbReference type="NCBIfam" id="TIGR02228">
    <property type="entry name" value="sigpep_I_arch"/>
    <property type="match status" value="1"/>
</dbReference>
<organism evidence="6 7">
    <name type="scientific">Amnibacterium flavum</name>
    <dbReference type="NCBI Taxonomy" id="2173173"/>
    <lineage>
        <taxon>Bacteria</taxon>
        <taxon>Bacillati</taxon>
        <taxon>Actinomycetota</taxon>
        <taxon>Actinomycetes</taxon>
        <taxon>Micrococcales</taxon>
        <taxon>Microbacteriaceae</taxon>
        <taxon>Amnibacterium</taxon>
    </lineage>
</organism>
<evidence type="ECO:0000259" key="5">
    <source>
        <dbReference type="SMART" id="SM00560"/>
    </source>
</evidence>
<feature type="transmembrane region" description="Helical" evidence="4">
    <location>
        <begin position="203"/>
        <end position="223"/>
    </location>
</feature>
<name>A0A2V1HTA9_9MICO</name>
<dbReference type="Pfam" id="PF13385">
    <property type="entry name" value="Laminin_G_3"/>
    <property type="match status" value="1"/>
</dbReference>
<dbReference type="AlphaFoldDB" id="A0A2V1HTA9"/>
<gene>
    <name evidence="6" type="ORF">DDQ50_11160</name>
</gene>
<reference evidence="6 7" key="1">
    <citation type="submission" date="2018-05" db="EMBL/GenBank/DDBJ databases">
        <title>Amnibacterium sp. M8JJ-5, whole genome shotgun sequence.</title>
        <authorList>
            <person name="Tuo L."/>
        </authorList>
    </citation>
    <scope>NUCLEOTIDE SEQUENCE [LARGE SCALE GENOMIC DNA]</scope>
    <source>
        <strain evidence="6 7">M8JJ-5</strain>
    </source>
</reference>
<dbReference type="InterPro" id="IPR001791">
    <property type="entry name" value="Laminin_G"/>
</dbReference>
<dbReference type="InterPro" id="IPR001733">
    <property type="entry name" value="Peptidase_S26B"/>
</dbReference>
<feature type="transmembrane region" description="Helical" evidence="4">
    <location>
        <begin position="155"/>
        <end position="172"/>
    </location>
</feature>
<evidence type="ECO:0000256" key="4">
    <source>
        <dbReference type="SAM" id="Phobius"/>
    </source>
</evidence>
<protein>
    <recommendedName>
        <fullName evidence="3">Signal peptidase I</fullName>
        <ecNumber evidence="3">3.4.21.89</ecNumber>
    </recommendedName>
</protein>
<dbReference type="Gene3D" id="2.60.120.200">
    <property type="match status" value="1"/>
</dbReference>
<keyword evidence="2" id="KW-1015">Disulfide bond</keyword>
<dbReference type="OrthoDB" id="5241786at2"/>
<keyword evidence="4" id="KW-0812">Transmembrane</keyword>
<comment type="caution">
    <text evidence="6">The sequence shown here is derived from an EMBL/GenBank/DDBJ whole genome shotgun (WGS) entry which is preliminary data.</text>
</comment>
<feature type="domain" description="LamG-like jellyroll fold" evidence="5">
    <location>
        <begin position="327"/>
        <end position="468"/>
    </location>
</feature>
<dbReference type="InterPro" id="IPR006558">
    <property type="entry name" value="LamG-like"/>
</dbReference>
<keyword evidence="4" id="KW-1133">Transmembrane helix</keyword>
<evidence type="ECO:0000256" key="3">
    <source>
        <dbReference type="NCBIfam" id="TIGR02228"/>
    </source>
</evidence>
<evidence type="ECO:0000256" key="1">
    <source>
        <dbReference type="ARBA" id="ARBA00022729"/>
    </source>
</evidence>
<dbReference type="GO" id="GO:0016020">
    <property type="term" value="C:membrane"/>
    <property type="evidence" value="ECO:0007669"/>
    <property type="project" value="UniProtKB-UniRule"/>
</dbReference>
<keyword evidence="4" id="KW-0472">Membrane</keyword>
<dbReference type="GO" id="GO:0004252">
    <property type="term" value="F:serine-type endopeptidase activity"/>
    <property type="evidence" value="ECO:0007669"/>
    <property type="project" value="UniProtKB-UniRule"/>
</dbReference>
<dbReference type="InterPro" id="IPR013320">
    <property type="entry name" value="ConA-like_dom_sf"/>
</dbReference>
<feature type="transmembrane region" description="Helical" evidence="4">
    <location>
        <begin position="21"/>
        <end position="45"/>
    </location>
</feature>
<proteinExistence type="predicted"/>
<dbReference type="EC" id="3.4.21.89" evidence="3"/>
<dbReference type="Proteomes" id="UP000244893">
    <property type="component" value="Unassembled WGS sequence"/>
</dbReference>
<dbReference type="SUPFAM" id="SSF49899">
    <property type="entry name" value="Concanavalin A-like lectins/glucanases"/>
    <property type="match status" value="1"/>
</dbReference>
<evidence type="ECO:0000256" key="2">
    <source>
        <dbReference type="ARBA" id="ARBA00023157"/>
    </source>
</evidence>
<evidence type="ECO:0000313" key="7">
    <source>
        <dbReference type="Proteomes" id="UP000244893"/>
    </source>
</evidence>
<dbReference type="GO" id="GO:0006465">
    <property type="term" value="P:signal peptide processing"/>
    <property type="evidence" value="ECO:0007669"/>
    <property type="project" value="UniProtKB-UniRule"/>
</dbReference>
<keyword evidence="1" id="KW-0732">Signal</keyword>
<dbReference type="EMBL" id="QEOP01000002">
    <property type="protein sequence ID" value="PVZ94289.1"/>
    <property type="molecule type" value="Genomic_DNA"/>
</dbReference>
<dbReference type="RefSeq" id="WP_116756800.1">
    <property type="nucleotide sequence ID" value="NZ_JBHUEX010000001.1"/>
</dbReference>